<accession>A0ABD1LQV7</accession>
<feature type="domain" description="DUF7745" evidence="2">
    <location>
        <begin position="80"/>
        <end position="244"/>
    </location>
</feature>
<evidence type="ECO:0000313" key="4">
    <source>
        <dbReference type="Proteomes" id="UP001603857"/>
    </source>
</evidence>
<dbReference type="Pfam" id="PF24924">
    <property type="entry name" value="DUF7745"/>
    <property type="match status" value="2"/>
</dbReference>
<reference evidence="3 4" key="1">
    <citation type="submission" date="2024-08" db="EMBL/GenBank/DDBJ databases">
        <title>Insights into the chromosomal genome structure of Flemingia macrophylla.</title>
        <authorList>
            <person name="Ding Y."/>
            <person name="Zhao Y."/>
            <person name="Bi W."/>
            <person name="Wu M."/>
            <person name="Zhao G."/>
            <person name="Gong Y."/>
            <person name="Li W."/>
            <person name="Zhang P."/>
        </authorList>
    </citation>
    <scope>NUCLEOTIDE SEQUENCE [LARGE SCALE GENOMIC DNA]</scope>
    <source>
        <strain evidence="3">DYQJB</strain>
        <tissue evidence="3">Leaf</tissue>
    </source>
</reference>
<dbReference type="Proteomes" id="UP001603857">
    <property type="component" value="Unassembled WGS sequence"/>
</dbReference>
<dbReference type="EMBL" id="JBGMDY010000008">
    <property type="protein sequence ID" value="KAL2325868.1"/>
    <property type="molecule type" value="Genomic_DNA"/>
</dbReference>
<feature type="domain" description="DUF7745" evidence="2">
    <location>
        <begin position="3"/>
        <end position="66"/>
    </location>
</feature>
<protein>
    <recommendedName>
        <fullName evidence="2">DUF7745 domain-containing protein</fullName>
    </recommendedName>
</protein>
<dbReference type="AlphaFoldDB" id="A0ABD1LQV7"/>
<proteinExistence type="predicted"/>
<gene>
    <name evidence="3" type="ORF">Fmac_024926</name>
</gene>
<evidence type="ECO:0000259" key="2">
    <source>
        <dbReference type="Pfam" id="PF24924"/>
    </source>
</evidence>
<comment type="caution">
    <text evidence="3">The sequence shown here is derived from an EMBL/GenBank/DDBJ whole genome shotgun (WGS) entry which is preliminary data.</text>
</comment>
<feature type="compositionally biased region" description="Polar residues" evidence="1">
    <location>
        <begin position="370"/>
        <end position="389"/>
    </location>
</feature>
<evidence type="ECO:0000256" key="1">
    <source>
        <dbReference type="SAM" id="MobiDB-lite"/>
    </source>
</evidence>
<sequence length="389" mass="45108">MSHEARIDFEKSYGRVLDLLKIYVDPVFIRVLVHFWNPNLHCFEFPQFDLVPTLDEYELMLSWPKSVGVYTCRGVHIGNGNIRGWKLKTLEDHLSSLADKEDWSTFNKTLALIVFGMTIFPLHADTVDHVAMDAFFSWDVHLRSLVPAVLADTLLFVDFCHQKQGKTLRCCSTLFYMWGIAHFYASSHMGTLPDALRSFSKIPLRHHYAMEWKAKVERWSNDHFSWICPSFRPGDILIRCGDYPKELGGLRFFYDSDHQDEMHAICRAWEKLVFMGDRELGKARASVSSDYEEWRKRRGMPLPSTLHAPASIDRELQEKFDALTKKLEIMGAQLKALEDKNEESSLVIDGLQRQCKKKDQEIERLKDESANLNEKTIQATKMQKVNPNS</sequence>
<organism evidence="3 4">
    <name type="scientific">Flemingia macrophylla</name>
    <dbReference type="NCBI Taxonomy" id="520843"/>
    <lineage>
        <taxon>Eukaryota</taxon>
        <taxon>Viridiplantae</taxon>
        <taxon>Streptophyta</taxon>
        <taxon>Embryophyta</taxon>
        <taxon>Tracheophyta</taxon>
        <taxon>Spermatophyta</taxon>
        <taxon>Magnoliopsida</taxon>
        <taxon>eudicotyledons</taxon>
        <taxon>Gunneridae</taxon>
        <taxon>Pentapetalae</taxon>
        <taxon>rosids</taxon>
        <taxon>fabids</taxon>
        <taxon>Fabales</taxon>
        <taxon>Fabaceae</taxon>
        <taxon>Papilionoideae</taxon>
        <taxon>50 kb inversion clade</taxon>
        <taxon>NPAAA clade</taxon>
        <taxon>indigoferoid/millettioid clade</taxon>
        <taxon>Phaseoleae</taxon>
        <taxon>Flemingia</taxon>
    </lineage>
</organism>
<dbReference type="InterPro" id="IPR056647">
    <property type="entry name" value="DUF7745"/>
</dbReference>
<dbReference type="PANTHER" id="PTHR48154">
    <property type="entry name" value="PROTEIN, PUTATIVE-RELATED"/>
    <property type="match status" value="1"/>
</dbReference>
<keyword evidence="4" id="KW-1185">Reference proteome</keyword>
<feature type="region of interest" description="Disordered" evidence="1">
    <location>
        <begin position="366"/>
        <end position="389"/>
    </location>
</feature>
<dbReference type="PANTHER" id="PTHR48154:SF1">
    <property type="entry name" value="PROTEIN, PUTATIVE-RELATED"/>
    <property type="match status" value="1"/>
</dbReference>
<name>A0ABD1LQV7_9FABA</name>
<evidence type="ECO:0000313" key="3">
    <source>
        <dbReference type="EMBL" id="KAL2325868.1"/>
    </source>
</evidence>